<dbReference type="Proteomes" id="UP000515442">
    <property type="component" value="Chromosome"/>
</dbReference>
<sequence length="79" mass="8889">MNIKKMSVLAAVASISMLMTSCASPPQPTWKKEGVTDDDTLTALSQCKYEIRLNDISAEEKNEVITDCMQAKGFRWRVY</sequence>
<proteinExistence type="predicted"/>
<dbReference type="EMBL" id="AP022038">
    <property type="protein sequence ID" value="BBR40239.1"/>
    <property type="molecule type" value="Genomic_DNA"/>
</dbReference>
<evidence type="ECO:0000313" key="2">
    <source>
        <dbReference type="Proteomes" id="UP000515442"/>
    </source>
</evidence>
<name>A0A6S5YYJ2_AERVE</name>
<organism evidence="1 2">
    <name type="scientific">Aeromonas veronii</name>
    <dbReference type="NCBI Taxonomy" id="654"/>
    <lineage>
        <taxon>Bacteria</taxon>
        <taxon>Pseudomonadati</taxon>
        <taxon>Pseudomonadota</taxon>
        <taxon>Gammaproteobacteria</taxon>
        <taxon>Aeromonadales</taxon>
        <taxon>Aeromonadaceae</taxon>
        <taxon>Aeromonas</taxon>
    </lineage>
</organism>
<dbReference type="RefSeq" id="WP_075113096.1">
    <property type="nucleotide sequence ID" value="NZ_AP022038.1"/>
</dbReference>
<evidence type="ECO:0000313" key="1">
    <source>
        <dbReference type="EMBL" id="BBR40239.1"/>
    </source>
</evidence>
<dbReference type="PROSITE" id="PS51257">
    <property type="entry name" value="PROKAR_LIPOPROTEIN"/>
    <property type="match status" value="1"/>
</dbReference>
<gene>
    <name evidence="1" type="ORF">WP3W19E03_27640</name>
</gene>
<accession>A0A6S5YYJ2</accession>
<protein>
    <submittedName>
        <fullName evidence="1">Uncharacterized protein</fullName>
    </submittedName>
</protein>
<dbReference type="AlphaFoldDB" id="A0A6S5YYJ2"/>
<reference evidence="1 2" key="1">
    <citation type="submission" date="2019-12" db="EMBL/GenBank/DDBJ databases">
        <title>complete genome sequences of Aeromonas veronii str. WP3-W19-ESBL-03 isolated from wastewater treatment plant effluent.</title>
        <authorList>
            <person name="Sekizuka T."/>
            <person name="Itokawa K."/>
            <person name="Yatsu K."/>
            <person name="Inamine Y."/>
            <person name="Kuroda M."/>
        </authorList>
    </citation>
    <scope>NUCLEOTIDE SEQUENCE [LARGE SCALE GENOMIC DNA]</scope>
    <source>
        <strain evidence="1 2">WP3-W19-ESBL-03</strain>
    </source>
</reference>